<name>A0A427APS7_ENSVE</name>
<feature type="region of interest" description="Disordered" evidence="1">
    <location>
        <begin position="34"/>
        <end position="57"/>
    </location>
</feature>
<reference evidence="2 3" key="1">
    <citation type="journal article" date="2014" name="Agronomy (Basel)">
        <title>A Draft Genome Sequence for Ensete ventricosum, the Drought-Tolerant Tree Against Hunger.</title>
        <authorList>
            <person name="Harrison J."/>
            <person name="Moore K.A."/>
            <person name="Paszkiewicz K."/>
            <person name="Jones T."/>
            <person name="Grant M."/>
            <person name="Ambacheew D."/>
            <person name="Muzemil S."/>
            <person name="Studholme D.J."/>
        </authorList>
    </citation>
    <scope>NUCLEOTIDE SEQUENCE [LARGE SCALE GENOMIC DNA]</scope>
</reference>
<dbReference type="AlphaFoldDB" id="A0A427APS7"/>
<dbReference type="Proteomes" id="UP000287651">
    <property type="component" value="Unassembled WGS sequence"/>
</dbReference>
<dbReference type="EMBL" id="AMZH03001728">
    <property type="protein sequence ID" value="RRT78236.1"/>
    <property type="molecule type" value="Genomic_DNA"/>
</dbReference>
<sequence>MYDKSSATGIKADLLASTKGRTLDTQYPPQLLRHVGNTPTQLRPSCRDKTEERKEPIAGRLTRLGADHPMTPSNRVSKMLIGGRYIEESEVVPGPILLVSNSGFERESATAWGIQNRTEREECFTTPRCGNPNQHPRQETNQNGSVYMIDGHDCLGQYSVKPARSKKSIRLPPRGF</sequence>
<protein>
    <submittedName>
        <fullName evidence="2">Uncharacterized protein</fullName>
    </submittedName>
</protein>
<comment type="caution">
    <text evidence="2">The sequence shown here is derived from an EMBL/GenBank/DDBJ whole genome shotgun (WGS) entry which is preliminary data.</text>
</comment>
<gene>
    <name evidence="2" type="ORF">B296_00027373</name>
</gene>
<accession>A0A427APS7</accession>
<evidence type="ECO:0000313" key="2">
    <source>
        <dbReference type="EMBL" id="RRT78236.1"/>
    </source>
</evidence>
<organism evidence="2 3">
    <name type="scientific">Ensete ventricosum</name>
    <name type="common">Abyssinian banana</name>
    <name type="synonym">Musa ensete</name>
    <dbReference type="NCBI Taxonomy" id="4639"/>
    <lineage>
        <taxon>Eukaryota</taxon>
        <taxon>Viridiplantae</taxon>
        <taxon>Streptophyta</taxon>
        <taxon>Embryophyta</taxon>
        <taxon>Tracheophyta</taxon>
        <taxon>Spermatophyta</taxon>
        <taxon>Magnoliopsida</taxon>
        <taxon>Liliopsida</taxon>
        <taxon>Zingiberales</taxon>
        <taxon>Musaceae</taxon>
        <taxon>Ensete</taxon>
    </lineage>
</organism>
<evidence type="ECO:0000313" key="3">
    <source>
        <dbReference type="Proteomes" id="UP000287651"/>
    </source>
</evidence>
<evidence type="ECO:0000256" key="1">
    <source>
        <dbReference type="SAM" id="MobiDB-lite"/>
    </source>
</evidence>
<proteinExistence type="predicted"/>
<feature type="compositionally biased region" description="Basic and acidic residues" evidence="1">
    <location>
        <begin position="45"/>
        <end position="57"/>
    </location>
</feature>